<keyword evidence="1" id="KW-0285">Flavoprotein</keyword>
<dbReference type="Gene3D" id="3.30.450.20">
    <property type="entry name" value="PAS domain"/>
    <property type="match status" value="1"/>
</dbReference>
<dbReference type="InParanoid" id="W2RM80"/>
<dbReference type="OrthoDB" id="447251at2759"/>
<organism evidence="6 7">
    <name type="scientific">Cyphellophora europaea (strain CBS 101466)</name>
    <name type="common">Phialophora europaea</name>
    <dbReference type="NCBI Taxonomy" id="1220924"/>
    <lineage>
        <taxon>Eukaryota</taxon>
        <taxon>Fungi</taxon>
        <taxon>Dikarya</taxon>
        <taxon>Ascomycota</taxon>
        <taxon>Pezizomycotina</taxon>
        <taxon>Eurotiomycetes</taxon>
        <taxon>Chaetothyriomycetidae</taxon>
        <taxon>Chaetothyriales</taxon>
        <taxon>Cyphellophoraceae</taxon>
        <taxon>Cyphellophora</taxon>
    </lineage>
</organism>
<dbReference type="Pfam" id="PF13426">
    <property type="entry name" value="PAS_9"/>
    <property type="match status" value="1"/>
</dbReference>
<sequence length="558" mass="61726">MSKPQANGVDHEPHELPALQADAGANGYYELEEADNPRSFDLLKPTENFTKEYSLERSSQSLFSKDHLQVIFADPTFLLRFTTFLGVHRPQSVPLLVHYLDSLKSIRAIHYANAICEGLDPVDGLGFTQQPLNKTINPALEARANAAFDLLAREELPAFICHQYIQVVSASISARITGSLSAQLREASEGLAEVFCLTDPSRPDNPIVFASEEFNRTTQYGMGYILGRNCRFLQGPVTNPHSVRRLREAISSGKQCQEVFLNYRRDGSPFMNLLMVAPLCDSRGVVRYHIGAQVDVSGLVKECVELESFQRLLELQARGEKPPEHQTPNPEKNDELRELSEMLNQNELSTIRKYGGRMHREVRDDDDESVHSHQPRLLIKDPNTLTPPISGSANGRLSGVYQHYLLVRPYPSLRILFASPSQRVPGVLQSPFMSKIGGSNRVRDELTGALAEGRGVTAKVRWITKLDEEGRNKWIHCTPLVGSNGNIGVWMVVVVDDPKSSSKFSVSSRNAPAVPSEGPKSTTSSRAHDSPRVNGTSNGYSDADRVTLGGGSVTSLRI</sequence>
<evidence type="ECO:0000256" key="4">
    <source>
        <dbReference type="SAM" id="MobiDB-lite"/>
    </source>
</evidence>
<dbReference type="VEuPathDB" id="FungiDB:HMPREF1541_07826"/>
<dbReference type="GO" id="GO:0005634">
    <property type="term" value="C:nucleus"/>
    <property type="evidence" value="ECO:0007669"/>
    <property type="project" value="TreeGrafter"/>
</dbReference>
<gene>
    <name evidence="6" type="ORF">HMPREF1541_07826</name>
</gene>
<evidence type="ECO:0000313" key="7">
    <source>
        <dbReference type="Proteomes" id="UP000030752"/>
    </source>
</evidence>
<evidence type="ECO:0000313" key="6">
    <source>
        <dbReference type="EMBL" id="ETN36839.1"/>
    </source>
</evidence>
<dbReference type="InterPro" id="IPR000014">
    <property type="entry name" value="PAS"/>
</dbReference>
<name>W2RM80_CYPE1</name>
<dbReference type="AlphaFoldDB" id="W2RM80"/>
<keyword evidence="7" id="KW-1185">Reference proteome</keyword>
<feature type="domain" description="PAS" evidence="5">
    <location>
        <begin position="201"/>
        <end position="297"/>
    </location>
</feature>
<dbReference type="PANTHER" id="PTHR47429:SF9">
    <property type="entry name" value="PAS DOMAIN-CONTAINING PROTEIN"/>
    <property type="match status" value="1"/>
</dbReference>
<dbReference type="SUPFAM" id="SSF55785">
    <property type="entry name" value="PYP-like sensor domain (PAS domain)"/>
    <property type="match status" value="1"/>
</dbReference>
<dbReference type="EMBL" id="KB822724">
    <property type="protein sequence ID" value="ETN36839.1"/>
    <property type="molecule type" value="Genomic_DNA"/>
</dbReference>
<dbReference type="PANTHER" id="PTHR47429">
    <property type="entry name" value="PROTEIN TWIN LOV 1"/>
    <property type="match status" value="1"/>
</dbReference>
<accession>W2RM80</accession>
<evidence type="ECO:0000256" key="2">
    <source>
        <dbReference type="ARBA" id="ARBA00022643"/>
    </source>
</evidence>
<reference evidence="6 7" key="1">
    <citation type="submission" date="2013-03" db="EMBL/GenBank/DDBJ databases">
        <title>The Genome Sequence of Phialophora europaea CBS 101466.</title>
        <authorList>
            <consortium name="The Broad Institute Genomics Platform"/>
            <person name="Cuomo C."/>
            <person name="de Hoog S."/>
            <person name="Gorbushina A."/>
            <person name="Walker B."/>
            <person name="Young S.K."/>
            <person name="Zeng Q."/>
            <person name="Gargeya S."/>
            <person name="Fitzgerald M."/>
            <person name="Haas B."/>
            <person name="Abouelleil A."/>
            <person name="Allen A.W."/>
            <person name="Alvarado L."/>
            <person name="Arachchi H.M."/>
            <person name="Berlin A.M."/>
            <person name="Chapman S.B."/>
            <person name="Gainer-Dewar J."/>
            <person name="Goldberg J."/>
            <person name="Griggs A."/>
            <person name="Gujja S."/>
            <person name="Hansen M."/>
            <person name="Howarth C."/>
            <person name="Imamovic A."/>
            <person name="Ireland A."/>
            <person name="Larimer J."/>
            <person name="McCowan C."/>
            <person name="Murphy C."/>
            <person name="Pearson M."/>
            <person name="Poon T.W."/>
            <person name="Priest M."/>
            <person name="Roberts A."/>
            <person name="Saif S."/>
            <person name="Shea T."/>
            <person name="Sisk P."/>
            <person name="Sykes S."/>
            <person name="Wortman J."/>
            <person name="Nusbaum C."/>
            <person name="Birren B."/>
        </authorList>
    </citation>
    <scope>NUCLEOTIDE SEQUENCE [LARGE SCALE GENOMIC DNA]</scope>
    <source>
        <strain evidence="6 7">CBS 101466</strain>
    </source>
</reference>
<protein>
    <recommendedName>
        <fullName evidence="5">PAS domain-containing protein</fullName>
    </recommendedName>
</protein>
<evidence type="ECO:0000256" key="3">
    <source>
        <dbReference type="ARBA" id="ARBA00022991"/>
    </source>
</evidence>
<proteinExistence type="predicted"/>
<dbReference type="HOGENOM" id="CLU_012260_3_0_1"/>
<keyword evidence="3" id="KW-0157">Chromophore</keyword>
<evidence type="ECO:0000259" key="5">
    <source>
        <dbReference type="Pfam" id="PF13426"/>
    </source>
</evidence>
<dbReference type="eggNOG" id="ENOG502QXB0">
    <property type="taxonomic scope" value="Eukaryota"/>
</dbReference>
<dbReference type="GeneID" id="19975165"/>
<evidence type="ECO:0000256" key="1">
    <source>
        <dbReference type="ARBA" id="ARBA00022630"/>
    </source>
</evidence>
<dbReference type="InterPro" id="IPR035965">
    <property type="entry name" value="PAS-like_dom_sf"/>
</dbReference>
<dbReference type="STRING" id="1220924.W2RM80"/>
<dbReference type="RefSeq" id="XP_008720371.1">
    <property type="nucleotide sequence ID" value="XM_008722149.1"/>
</dbReference>
<dbReference type="Proteomes" id="UP000030752">
    <property type="component" value="Unassembled WGS sequence"/>
</dbReference>
<keyword evidence="2" id="KW-0288">FMN</keyword>
<feature type="region of interest" description="Disordered" evidence="4">
    <location>
        <begin position="503"/>
        <end position="546"/>
    </location>
</feature>